<keyword evidence="2" id="KW-1185">Reference proteome</keyword>
<protein>
    <submittedName>
        <fullName evidence="1">Zinc finger protein 774</fullName>
    </submittedName>
</protein>
<dbReference type="AlphaFoldDB" id="A0A673TWU1"/>
<reference evidence="1 2" key="1">
    <citation type="submission" date="2019-05" db="EMBL/GenBank/DDBJ databases">
        <title>A Chromosome-scale Meerkat (S. suricatta) Genome Assembly.</title>
        <authorList>
            <person name="Dudchenko O."/>
            <person name="Lieberman Aiden E."/>
            <person name="Tung J."/>
            <person name="Barreiro L.B."/>
            <person name="Clutton-Brock T.H."/>
        </authorList>
    </citation>
    <scope>NUCLEOTIDE SEQUENCE [LARGE SCALE GENOMIC DNA]</scope>
</reference>
<reference evidence="1" key="3">
    <citation type="submission" date="2025-09" db="UniProtKB">
        <authorList>
            <consortium name="Ensembl"/>
        </authorList>
    </citation>
    <scope>IDENTIFICATION</scope>
</reference>
<dbReference type="Proteomes" id="UP000472268">
    <property type="component" value="Chromosome 9"/>
</dbReference>
<evidence type="ECO:0000313" key="1">
    <source>
        <dbReference type="Ensembl" id="ENSSSUP00005017733.1"/>
    </source>
</evidence>
<reference evidence="1" key="2">
    <citation type="submission" date="2025-08" db="UniProtKB">
        <authorList>
            <consortium name="Ensembl"/>
        </authorList>
    </citation>
    <scope>IDENTIFICATION</scope>
</reference>
<evidence type="ECO:0000313" key="2">
    <source>
        <dbReference type="Proteomes" id="UP000472268"/>
    </source>
</evidence>
<proteinExistence type="predicted"/>
<sequence>MWLGTSGKNGYPAPCLETPLLGCHPAQSEEWSLQGLSGPSVVSQLERKEEPWVLPLQNREARGILRESDAEPFICTSTFLYLTETS</sequence>
<accession>A0A673TWU1</accession>
<dbReference type="Ensembl" id="ENSSSUT00005020196.1">
    <property type="protein sequence ID" value="ENSSSUP00005017733.1"/>
    <property type="gene ID" value="ENSSSUG00005011431.1"/>
</dbReference>
<organism evidence="1 2">
    <name type="scientific">Suricata suricatta</name>
    <name type="common">Meerkat</name>
    <dbReference type="NCBI Taxonomy" id="37032"/>
    <lineage>
        <taxon>Eukaryota</taxon>
        <taxon>Metazoa</taxon>
        <taxon>Chordata</taxon>
        <taxon>Craniata</taxon>
        <taxon>Vertebrata</taxon>
        <taxon>Euteleostomi</taxon>
        <taxon>Mammalia</taxon>
        <taxon>Eutheria</taxon>
        <taxon>Laurasiatheria</taxon>
        <taxon>Carnivora</taxon>
        <taxon>Feliformia</taxon>
        <taxon>Herpestidae</taxon>
        <taxon>Suricata</taxon>
    </lineage>
</organism>
<name>A0A673TWU1_SURSU</name>